<organism evidence="2 3">
    <name type="scientific">Rhodoferax sediminis</name>
    <dbReference type="NCBI Taxonomy" id="2509614"/>
    <lineage>
        <taxon>Bacteria</taxon>
        <taxon>Pseudomonadati</taxon>
        <taxon>Pseudomonadota</taxon>
        <taxon>Betaproteobacteria</taxon>
        <taxon>Burkholderiales</taxon>
        <taxon>Comamonadaceae</taxon>
        <taxon>Rhodoferax</taxon>
    </lineage>
</organism>
<dbReference type="Proteomes" id="UP000316798">
    <property type="component" value="Chromosome"/>
</dbReference>
<name>A0A515DF47_9BURK</name>
<dbReference type="AlphaFoldDB" id="A0A515DF47"/>
<dbReference type="EMBL" id="CP035503">
    <property type="protein sequence ID" value="QDL39009.1"/>
    <property type="molecule type" value="Genomic_DNA"/>
</dbReference>
<accession>A0A515DF47</accession>
<evidence type="ECO:0000313" key="2">
    <source>
        <dbReference type="EMBL" id="QDL39009.1"/>
    </source>
</evidence>
<keyword evidence="3" id="KW-1185">Reference proteome</keyword>
<protein>
    <submittedName>
        <fullName evidence="2">Uncharacterized protein</fullName>
    </submittedName>
</protein>
<dbReference type="KEGG" id="rhf:EUB48_18185"/>
<gene>
    <name evidence="2" type="ORF">EUB48_18185</name>
</gene>
<evidence type="ECO:0000256" key="1">
    <source>
        <dbReference type="SAM" id="MobiDB-lite"/>
    </source>
</evidence>
<proteinExistence type="predicted"/>
<evidence type="ECO:0000313" key="3">
    <source>
        <dbReference type="Proteomes" id="UP000316798"/>
    </source>
</evidence>
<sequence>MQTMHRHFPKAALRGELVVTAPPAVQLDGQADRLSPGARIHGAQNMLVMSGALVGQDLTVNYLRDAAGLVSEVWILNPEEARERRAGAQPARNFLFSSEVNTTPRDDGKTPFNQLPVYPQQ</sequence>
<dbReference type="OrthoDB" id="7019622at2"/>
<feature type="region of interest" description="Disordered" evidence="1">
    <location>
        <begin position="95"/>
        <end position="121"/>
    </location>
</feature>
<reference evidence="2 3" key="1">
    <citation type="submission" date="2019-01" db="EMBL/GenBank/DDBJ databases">
        <title>Genomic insights into a novel species Rhodoferax sp.</title>
        <authorList>
            <person name="Jin L."/>
        </authorList>
    </citation>
    <scope>NUCLEOTIDE SEQUENCE [LARGE SCALE GENOMIC DNA]</scope>
    <source>
        <strain evidence="2 3">CHu59-6-5</strain>
    </source>
</reference>